<keyword evidence="1" id="KW-0378">Hydrolase</keyword>
<dbReference type="CDD" id="cd18808">
    <property type="entry name" value="SF1_C_Upf1"/>
    <property type="match status" value="1"/>
</dbReference>
<keyword evidence="1" id="KW-0347">Helicase</keyword>
<comment type="caution">
    <text evidence="4">The sequence shown here is derived from an EMBL/GenBank/DDBJ whole genome shotgun (WGS) entry which is preliminary data.</text>
</comment>
<dbReference type="InterPro" id="IPR047187">
    <property type="entry name" value="SF1_C_Upf1"/>
</dbReference>
<dbReference type="GO" id="GO:0003723">
    <property type="term" value="F:RNA binding"/>
    <property type="evidence" value="ECO:0007669"/>
    <property type="project" value="UniProtKB-KW"/>
</dbReference>
<sequence>MTQQMSDPKPSSFHSVLQDAVCVSDTDWRYHVPDLPSAAKLNHEGYIKAVVLETRDGRHQIIIRLQKSSPNRGISGEPLDKFIVVSVSSFRPLPCHGSERAANINNQPGTSRECTDYVVKLLCAGVSIQGVHYNFYGHSNSQLKSRTCILFAASKEEITEKVNGLGDLSKLKTVQKKAKRIGLLFSETRAAMDIRPELCEDIPDIETADYNFTDGCGLVSPRLAQDIARRMRIIHQNTRYTPSVFQIRYRGYKGVLMVDRAMKGKTWIKFRKSMKKFSGGDDLSFAVVEYSKPYRFGHLNDEVILLLHSLGISSDTLLRKQEEYFSFLNAAVNDARTAFQFLTCVNEHMLAERLIMESLDEVKPQVLKLVNQEYSKLVKDDGKRKTRIMIKKSRLVFGICDAWGVLGEGECAVKITSEIDGVPRALKGTEVLVTRNPCWHPGDLQKLKVVEKDELAHLVDCIVFPTRGRRPPADMMSGGDLDGDTFFVCWDPDLIPSTVSQPAEYPGAKEPVTFKPITDEDRLEYFARYNDGSMGRLKVLHMRWARVKGPMSAECQELNRLYSTCVDGNTINIPPRLREPPEVPPEATPFILDVLHDAAGNARRPQSESGNDIDSYDFDAMELLLTRDNVAMSEFELIRLVFRWCSENSTPFADFVHLFDFNLLTSEEKTWVLTLPPPNELRHSLVRNALCQSSLFEVHELCQFKLDDPAFGWKRIYDSSYERLASFPETLSKALETFHRKLVVFRVDERLTLAMYIPRKIETSSEIRVDDAARLFAFPHSRGDEQASQLSRPTKKNYHIYCDDNMFQLYDGKRANTWVYMCRSRGDDSRYRDIERPGDRRRTRNQTLKDGENYDCRCSVALDKFGRGLETHIGRVNRNGILGAEIYVISNRDVKSMQSLDLWLEYIDTTEVLPLFDPTPREYALPTLHGVYWSSLPDYITAICREHTLQALDNLELIDQYETVFSFLLDYGQKDTLVEVFGYLMDEFVREDPADLLASPTRRDILRAMLDCLARSPGLAVIFTSINLDGMAVLSEDLATTLEAHSPEILTACILSASRMQDLIMTPFKRVLARTSSMTLRNFADLVKLSSLTIRSLDLALDLLLDCLERQSERILAASPGITQHFVRCLIGIALDHIGEAAEQGQTRKDLLQLRRLPEEHEGRAVVEADIRIDAKGGGGAPEQSAHVRLTAASEPSNKLLRGKYSMDALVLASQQGKAKFQCLHPPPPFLAECSWVLEHLGLYTMTQTMLDAVVKLANDRELCCGVVDLIIPESGVVACEEDLERVPGLSVAPMGKMNGSQKLAISTALDARLTCLWGPPGTGKTSTIVEILKQLLFAYPKARVLVTAPTHNAVDNVMQRYLDYTSGNGQFPGPLRVSTEVRKLSEALRIYTCDAMAGAEIHSSFAARKAAEKRIKASPLIFTTCSGAGLGLLRKRSFDIVIIDEASQQTEPASLVPLVKGCQKAILVGDHVQLRPTVTNHAAAQGFDISLFERLYTAETNDTGGGGVQKVMLDTQYRMHAAICKFSSDEFYSSALKTGVSADARPLLESMFPWPPAAGLKGRDDVARMVFVDCSSKEDLGHKSKSNSGQTKLCLQVCKLLRTAKSSISSKSTTGAGGLADQPDGLGNQFIAVLTPYTRQVEVLRRELAGISNLEVCSIDGFQGREADVVVFVTVRCNDHGVIGFLTDLRRLNVAMTRAKCGVVVIGNRATLTMAVKKMAAGRGLGAAGGLDDGEEEVDNDYERVWRGLVGGMPTVKVEADLPPITRG</sequence>
<keyword evidence="1" id="KW-0067">ATP-binding</keyword>
<feature type="domain" description="Helicase ATP-binding" evidence="3">
    <location>
        <begin position="1294"/>
        <end position="1491"/>
    </location>
</feature>
<evidence type="ECO:0000259" key="3">
    <source>
        <dbReference type="SMART" id="SM00487"/>
    </source>
</evidence>
<evidence type="ECO:0000313" key="5">
    <source>
        <dbReference type="Proteomes" id="UP001301769"/>
    </source>
</evidence>
<dbReference type="Pfam" id="PF13087">
    <property type="entry name" value="AAA_12"/>
    <property type="match status" value="1"/>
</dbReference>
<organism evidence="4 5">
    <name type="scientific">Rhypophila decipiens</name>
    <dbReference type="NCBI Taxonomy" id="261697"/>
    <lineage>
        <taxon>Eukaryota</taxon>
        <taxon>Fungi</taxon>
        <taxon>Dikarya</taxon>
        <taxon>Ascomycota</taxon>
        <taxon>Pezizomycotina</taxon>
        <taxon>Sordariomycetes</taxon>
        <taxon>Sordariomycetidae</taxon>
        <taxon>Sordariales</taxon>
        <taxon>Naviculisporaceae</taxon>
        <taxon>Rhypophila</taxon>
    </lineage>
</organism>
<dbReference type="Pfam" id="PF05183">
    <property type="entry name" value="RdRP"/>
    <property type="match status" value="1"/>
</dbReference>
<evidence type="ECO:0000256" key="2">
    <source>
        <dbReference type="ARBA" id="ARBA00048432"/>
    </source>
</evidence>
<dbReference type="InterPro" id="IPR027417">
    <property type="entry name" value="P-loop_NTPase"/>
</dbReference>
<accession>A0AAN7BB73</accession>
<keyword evidence="5" id="KW-1185">Reference proteome</keyword>
<evidence type="ECO:0000313" key="4">
    <source>
        <dbReference type="EMBL" id="KAK4216877.1"/>
    </source>
</evidence>
<name>A0AAN7BB73_9PEZI</name>
<dbReference type="InterPro" id="IPR041677">
    <property type="entry name" value="DNA2/NAM7_AAA_11"/>
</dbReference>
<dbReference type="InterPro" id="IPR007855">
    <property type="entry name" value="RDRP"/>
</dbReference>
<dbReference type="InterPro" id="IPR041679">
    <property type="entry name" value="DNA2/NAM7-like_C"/>
</dbReference>
<dbReference type="PANTHER" id="PTHR23079">
    <property type="entry name" value="RNA-DEPENDENT RNA POLYMERASE"/>
    <property type="match status" value="1"/>
</dbReference>
<dbReference type="Proteomes" id="UP001301769">
    <property type="component" value="Unassembled WGS sequence"/>
</dbReference>
<dbReference type="InterPro" id="IPR057596">
    <property type="entry name" value="RDRP_core"/>
</dbReference>
<dbReference type="SUPFAM" id="SSF52540">
    <property type="entry name" value="P-loop containing nucleoside triphosphate hydrolases"/>
    <property type="match status" value="1"/>
</dbReference>
<comment type="catalytic activity">
    <reaction evidence="2">
        <text>ATP + H2O = ADP + phosphate + H(+)</text>
        <dbReference type="Rhea" id="RHEA:13065"/>
        <dbReference type="ChEBI" id="CHEBI:15377"/>
        <dbReference type="ChEBI" id="CHEBI:15378"/>
        <dbReference type="ChEBI" id="CHEBI:30616"/>
        <dbReference type="ChEBI" id="CHEBI:43474"/>
        <dbReference type="ChEBI" id="CHEBI:456216"/>
        <dbReference type="EC" id="3.6.4.12"/>
    </reaction>
    <physiologicalReaction direction="left-to-right" evidence="2">
        <dbReference type="Rhea" id="RHEA:13066"/>
    </physiologicalReaction>
</comment>
<dbReference type="PANTHER" id="PTHR23079:SF55">
    <property type="entry name" value="RNA-DIRECTED RNA POLYMERASE"/>
    <property type="match status" value="1"/>
</dbReference>
<dbReference type="GO" id="GO:0030422">
    <property type="term" value="P:siRNA processing"/>
    <property type="evidence" value="ECO:0007669"/>
    <property type="project" value="TreeGrafter"/>
</dbReference>
<reference evidence="4" key="2">
    <citation type="submission" date="2023-05" db="EMBL/GenBank/DDBJ databases">
        <authorList>
            <consortium name="Lawrence Berkeley National Laboratory"/>
            <person name="Steindorff A."/>
            <person name="Hensen N."/>
            <person name="Bonometti L."/>
            <person name="Westerberg I."/>
            <person name="Brannstrom I.O."/>
            <person name="Guillou S."/>
            <person name="Cros-Aarteil S."/>
            <person name="Calhoun S."/>
            <person name="Haridas S."/>
            <person name="Kuo A."/>
            <person name="Mondo S."/>
            <person name="Pangilinan J."/>
            <person name="Riley R."/>
            <person name="Labutti K."/>
            <person name="Andreopoulos B."/>
            <person name="Lipzen A."/>
            <person name="Chen C."/>
            <person name="Yanf M."/>
            <person name="Daum C."/>
            <person name="Ng V."/>
            <person name="Clum A."/>
            <person name="Ohm R."/>
            <person name="Martin F."/>
            <person name="Silar P."/>
            <person name="Natvig D."/>
            <person name="Lalanne C."/>
            <person name="Gautier V."/>
            <person name="Ament-Velasquez S.L."/>
            <person name="Kruys A."/>
            <person name="Hutchinson M.I."/>
            <person name="Powell A.J."/>
            <person name="Barry K."/>
            <person name="Miller A.N."/>
            <person name="Grigoriev I.V."/>
            <person name="Debuchy R."/>
            <person name="Gladieux P."/>
            <person name="Thoren M.H."/>
            <person name="Johannesson H."/>
        </authorList>
    </citation>
    <scope>NUCLEOTIDE SEQUENCE</scope>
    <source>
        <strain evidence="4">PSN293</strain>
    </source>
</reference>
<dbReference type="Gene3D" id="3.40.50.300">
    <property type="entry name" value="P-loop containing nucleotide triphosphate hydrolases"/>
    <property type="match status" value="2"/>
</dbReference>
<dbReference type="GO" id="GO:0031380">
    <property type="term" value="C:nuclear RNA-directed RNA polymerase complex"/>
    <property type="evidence" value="ECO:0007669"/>
    <property type="project" value="TreeGrafter"/>
</dbReference>
<dbReference type="EMBL" id="MU858064">
    <property type="protein sequence ID" value="KAK4216877.1"/>
    <property type="molecule type" value="Genomic_DNA"/>
</dbReference>
<dbReference type="SMART" id="SM00487">
    <property type="entry name" value="DEXDc"/>
    <property type="match status" value="1"/>
</dbReference>
<dbReference type="InterPro" id="IPR014001">
    <property type="entry name" value="Helicase_ATP-bd"/>
</dbReference>
<gene>
    <name evidence="4" type="ORF">QBC37DRAFT_415964</name>
</gene>
<dbReference type="GO" id="GO:0003968">
    <property type="term" value="F:RNA-directed RNA polymerase activity"/>
    <property type="evidence" value="ECO:0007669"/>
    <property type="project" value="UniProtKB-KW"/>
</dbReference>
<protein>
    <submittedName>
        <fullName evidence="4">RNA dependent RNA polymerase-domain-containing protein</fullName>
    </submittedName>
</protein>
<evidence type="ECO:0000256" key="1">
    <source>
        <dbReference type="ARBA" id="ARBA00022806"/>
    </source>
</evidence>
<reference evidence="4" key="1">
    <citation type="journal article" date="2023" name="Mol. Phylogenet. Evol.">
        <title>Genome-scale phylogeny and comparative genomics of the fungal order Sordariales.</title>
        <authorList>
            <person name="Hensen N."/>
            <person name="Bonometti L."/>
            <person name="Westerberg I."/>
            <person name="Brannstrom I.O."/>
            <person name="Guillou S."/>
            <person name="Cros-Aarteil S."/>
            <person name="Calhoun S."/>
            <person name="Haridas S."/>
            <person name="Kuo A."/>
            <person name="Mondo S."/>
            <person name="Pangilinan J."/>
            <person name="Riley R."/>
            <person name="LaButti K."/>
            <person name="Andreopoulos B."/>
            <person name="Lipzen A."/>
            <person name="Chen C."/>
            <person name="Yan M."/>
            <person name="Daum C."/>
            <person name="Ng V."/>
            <person name="Clum A."/>
            <person name="Steindorff A."/>
            <person name="Ohm R.A."/>
            <person name="Martin F."/>
            <person name="Silar P."/>
            <person name="Natvig D.O."/>
            <person name="Lalanne C."/>
            <person name="Gautier V."/>
            <person name="Ament-Velasquez S.L."/>
            <person name="Kruys A."/>
            <person name="Hutchinson M.I."/>
            <person name="Powell A.J."/>
            <person name="Barry K."/>
            <person name="Miller A.N."/>
            <person name="Grigoriev I.V."/>
            <person name="Debuchy R."/>
            <person name="Gladieux P."/>
            <person name="Hiltunen Thoren M."/>
            <person name="Johannesson H."/>
        </authorList>
    </citation>
    <scope>NUCLEOTIDE SEQUENCE</scope>
    <source>
        <strain evidence="4">PSN293</strain>
    </source>
</reference>
<dbReference type="Pfam" id="PF13086">
    <property type="entry name" value="AAA_11"/>
    <property type="match status" value="1"/>
</dbReference>
<keyword evidence="1" id="KW-0547">Nucleotide-binding</keyword>
<proteinExistence type="predicted"/>
<dbReference type="GO" id="GO:0003678">
    <property type="term" value="F:DNA helicase activity"/>
    <property type="evidence" value="ECO:0007669"/>
    <property type="project" value="UniProtKB-EC"/>
</dbReference>